<accession>A0A194QT20</accession>
<feature type="compositionally biased region" description="Polar residues" evidence="1">
    <location>
        <begin position="1"/>
        <end position="12"/>
    </location>
</feature>
<proteinExistence type="predicted"/>
<dbReference type="AlphaFoldDB" id="A0A194QT20"/>
<evidence type="ECO:0000313" key="2">
    <source>
        <dbReference type="EMBL" id="KPJ08617.1"/>
    </source>
</evidence>
<gene>
    <name evidence="2" type="ORF">RR48_12370</name>
</gene>
<organism evidence="2 3">
    <name type="scientific">Papilio machaon</name>
    <name type="common">Old World swallowtail butterfly</name>
    <dbReference type="NCBI Taxonomy" id="76193"/>
    <lineage>
        <taxon>Eukaryota</taxon>
        <taxon>Metazoa</taxon>
        <taxon>Ecdysozoa</taxon>
        <taxon>Arthropoda</taxon>
        <taxon>Hexapoda</taxon>
        <taxon>Insecta</taxon>
        <taxon>Pterygota</taxon>
        <taxon>Neoptera</taxon>
        <taxon>Endopterygota</taxon>
        <taxon>Lepidoptera</taxon>
        <taxon>Glossata</taxon>
        <taxon>Ditrysia</taxon>
        <taxon>Papilionoidea</taxon>
        <taxon>Papilionidae</taxon>
        <taxon>Papilioninae</taxon>
        <taxon>Papilio</taxon>
    </lineage>
</organism>
<evidence type="ECO:0000256" key="1">
    <source>
        <dbReference type="SAM" id="MobiDB-lite"/>
    </source>
</evidence>
<reference evidence="2 3" key="1">
    <citation type="journal article" date="2015" name="Nat. Commun.">
        <title>Outbred genome sequencing and CRISPR/Cas9 gene editing in butterflies.</title>
        <authorList>
            <person name="Li X."/>
            <person name="Fan D."/>
            <person name="Zhang W."/>
            <person name="Liu G."/>
            <person name="Zhang L."/>
            <person name="Zhao L."/>
            <person name="Fang X."/>
            <person name="Chen L."/>
            <person name="Dong Y."/>
            <person name="Chen Y."/>
            <person name="Ding Y."/>
            <person name="Zhao R."/>
            <person name="Feng M."/>
            <person name="Zhu Y."/>
            <person name="Feng Y."/>
            <person name="Jiang X."/>
            <person name="Zhu D."/>
            <person name="Xiang H."/>
            <person name="Feng X."/>
            <person name="Li S."/>
            <person name="Wang J."/>
            <person name="Zhang G."/>
            <person name="Kronforst M.R."/>
            <person name="Wang W."/>
        </authorList>
    </citation>
    <scope>NUCLEOTIDE SEQUENCE [LARGE SCALE GENOMIC DNA]</scope>
    <source>
        <strain evidence="2">Ya'a_city_454_Pm</strain>
        <tissue evidence="2">Whole body</tissue>
    </source>
</reference>
<sequence>MDARNNIGSTNEPAHPVQYNDHTEDIHPDLQPGPGSMFRTTSPPAEEPRGGPFQTSPAAPCGSSAGGEVVRNILPGPG</sequence>
<evidence type="ECO:0000313" key="3">
    <source>
        <dbReference type="Proteomes" id="UP000053240"/>
    </source>
</evidence>
<name>A0A194QT20_PAPMA</name>
<keyword evidence="3" id="KW-1185">Reference proteome</keyword>
<dbReference type="InParanoid" id="A0A194QT20"/>
<protein>
    <submittedName>
        <fullName evidence="2">Uncharacterized protein</fullName>
    </submittedName>
</protein>
<dbReference type="EMBL" id="KQ461154">
    <property type="protein sequence ID" value="KPJ08617.1"/>
    <property type="molecule type" value="Genomic_DNA"/>
</dbReference>
<feature type="region of interest" description="Disordered" evidence="1">
    <location>
        <begin position="1"/>
        <end position="78"/>
    </location>
</feature>
<dbReference type="Proteomes" id="UP000053240">
    <property type="component" value="Unassembled WGS sequence"/>
</dbReference>